<feature type="signal peptide" evidence="1">
    <location>
        <begin position="1"/>
        <end position="38"/>
    </location>
</feature>
<evidence type="ECO:0000313" key="3">
    <source>
        <dbReference type="Proteomes" id="UP000239001"/>
    </source>
</evidence>
<reference evidence="2 3" key="1">
    <citation type="submission" date="2018-03" db="EMBL/GenBank/DDBJ databases">
        <title>The ancient ancestry and fast evolution of plastids.</title>
        <authorList>
            <person name="Moore K.R."/>
            <person name="Magnabosco C."/>
            <person name="Momper L."/>
            <person name="Gold D.A."/>
            <person name="Bosak T."/>
            <person name="Fournier G.P."/>
        </authorList>
    </citation>
    <scope>NUCLEOTIDE SEQUENCE [LARGE SCALE GENOMIC DNA]</scope>
    <source>
        <strain evidence="2 3">CCALA 016</strain>
    </source>
</reference>
<dbReference type="RefSeq" id="WP_106456994.1">
    <property type="nucleotide sequence ID" value="NZ_PXOH01000010.1"/>
</dbReference>
<name>A0A2T1LY47_9CHRO</name>
<feature type="chain" id="PRO_5015606896" description="Nuclear transport factor 2 family protein" evidence="1">
    <location>
        <begin position="39"/>
        <end position="269"/>
    </location>
</feature>
<gene>
    <name evidence="2" type="ORF">C7H19_11350</name>
</gene>
<evidence type="ECO:0000256" key="1">
    <source>
        <dbReference type="SAM" id="SignalP"/>
    </source>
</evidence>
<reference evidence="2 3" key="2">
    <citation type="submission" date="2018-03" db="EMBL/GenBank/DDBJ databases">
        <authorList>
            <person name="Keele B.F."/>
        </authorList>
    </citation>
    <scope>NUCLEOTIDE SEQUENCE [LARGE SCALE GENOMIC DNA]</scope>
    <source>
        <strain evidence="2 3">CCALA 016</strain>
    </source>
</reference>
<evidence type="ECO:0000313" key="2">
    <source>
        <dbReference type="EMBL" id="PSF37306.1"/>
    </source>
</evidence>
<organism evidence="2 3">
    <name type="scientific">Aphanothece hegewaldii CCALA 016</name>
    <dbReference type="NCBI Taxonomy" id="2107694"/>
    <lineage>
        <taxon>Bacteria</taxon>
        <taxon>Bacillati</taxon>
        <taxon>Cyanobacteriota</taxon>
        <taxon>Cyanophyceae</taxon>
        <taxon>Oscillatoriophycideae</taxon>
        <taxon>Chroococcales</taxon>
        <taxon>Aphanothecaceae</taxon>
        <taxon>Aphanothece</taxon>
    </lineage>
</organism>
<dbReference type="OrthoDB" id="507769at2"/>
<comment type="caution">
    <text evidence="2">The sequence shown here is derived from an EMBL/GenBank/DDBJ whole genome shotgun (WGS) entry which is preliminary data.</text>
</comment>
<proteinExistence type="predicted"/>
<keyword evidence="1" id="KW-0732">Signal</keyword>
<accession>A0A2T1LY47</accession>
<dbReference type="Proteomes" id="UP000239001">
    <property type="component" value="Unassembled WGS sequence"/>
</dbReference>
<dbReference type="AlphaFoldDB" id="A0A2T1LY47"/>
<keyword evidence="3" id="KW-1185">Reference proteome</keyword>
<sequence>MPHFNSLQQRFLIKFFSYTLPFLLSCGLTLSISKSLQAANTSANAPVELKNMISQLETAANQKNIKQVMNSYSPDFKNSDGLNYNTLSQSLTKFWEQFSQVKYTTTIDSWEKQGDKLIAMTTTTIQGTGKLKGRPVTLNSTIKSRQQFQGQKLLYQEILSERNEITSGQNPPKVEIRIPDKVKAGQEFDFDVIVTEPLGDSLLAGAAMDEKVEGESYLDPKALELELLPGGGIFKRAKAPITPENHWVSAILIRGDGIILITQRVKVEK</sequence>
<protein>
    <recommendedName>
        <fullName evidence="4">Nuclear transport factor 2 family protein</fullName>
    </recommendedName>
</protein>
<evidence type="ECO:0008006" key="4">
    <source>
        <dbReference type="Google" id="ProtNLM"/>
    </source>
</evidence>
<dbReference type="EMBL" id="PXOH01000010">
    <property type="protein sequence ID" value="PSF37306.1"/>
    <property type="molecule type" value="Genomic_DNA"/>
</dbReference>